<dbReference type="Proteomes" id="UP000199337">
    <property type="component" value="Unassembled WGS sequence"/>
</dbReference>
<evidence type="ECO:0000256" key="1">
    <source>
        <dbReference type="ARBA" id="ARBA00022448"/>
    </source>
</evidence>
<proteinExistence type="predicted"/>
<dbReference type="SUPFAM" id="SSF54862">
    <property type="entry name" value="4Fe-4S ferredoxins"/>
    <property type="match status" value="1"/>
</dbReference>
<protein>
    <submittedName>
        <fullName evidence="9">4Fe-4S dicluster domain-containing protein</fullName>
    </submittedName>
</protein>
<dbReference type="EMBL" id="FOOX01000003">
    <property type="protein sequence ID" value="SFG26355.1"/>
    <property type="molecule type" value="Genomic_DNA"/>
</dbReference>
<dbReference type="Gene3D" id="3.30.70.20">
    <property type="match status" value="1"/>
</dbReference>
<evidence type="ECO:0000256" key="4">
    <source>
        <dbReference type="ARBA" id="ARBA00022737"/>
    </source>
</evidence>
<evidence type="ECO:0000256" key="6">
    <source>
        <dbReference type="ARBA" id="ARBA00023004"/>
    </source>
</evidence>
<keyword evidence="10" id="KW-1185">Reference proteome</keyword>
<evidence type="ECO:0000256" key="3">
    <source>
        <dbReference type="ARBA" id="ARBA00022723"/>
    </source>
</evidence>
<dbReference type="OrthoDB" id="9795268at2"/>
<reference evidence="10" key="1">
    <citation type="submission" date="2016-10" db="EMBL/GenBank/DDBJ databases">
        <authorList>
            <person name="Varghese N."/>
            <person name="Submissions S."/>
        </authorList>
    </citation>
    <scope>NUCLEOTIDE SEQUENCE [LARGE SCALE GENOMIC DNA]</scope>
    <source>
        <strain evidence="10">DSM 17038</strain>
    </source>
</reference>
<evidence type="ECO:0000313" key="10">
    <source>
        <dbReference type="Proteomes" id="UP000199337"/>
    </source>
</evidence>
<accession>A0A1I2QCX0</accession>
<keyword evidence="5" id="KW-0249">Electron transport</keyword>
<dbReference type="GO" id="GO:0046872">
    <property type="term" value="F:metal ion binding"/>
    <property type="evidence" value="ECO:0007669"/>
    <property type="project" value="UniProtKB-KW"/>
</dbReference>
<dbReference type="RefSeq" id="WP_092469651.1">
    <property type="nucleotide sequence ID" value="NZ_FOOX01000003.1"/>
</dbReference>
<keyword evidence="3" id="KW-0479">Metal-binding</keyword>
<keyword evidence="6" id="KW-0408">Iron</keyword>
<evidence type="ECO:0000259" key="8">
    <source>
        <dbReference type="PROSITE" id="PS51379"/>
    </source>
</evidence>
<keyword evidence="4" id="KW-0677">Repeat</keyword>
<dbReference type="Pfam" id="PF13237">
    <property type="entry name" value="Fer4_10"/>
    <property type="match status" value="1"/>
</dbReference>
<evidence type="ECO:0000256" key="2">
    <source>
        <dbReference type="ARBA" id="ARBA00022485"/>
    </source>
</evidence>
<dbReference type="STRING" id="341036.SAMN05660649_01192"/>
<evidence type="ECO:0000256" key="7">
    <source>
        <dbReference type="ARBA" id="ARBA00023014"/>
    </source>
</evidence>
<keyword evidence="1" id="KW-0813">Transport</keyword>
<gene>
    <name evidence="9" type="ORF">SAMN05660649_01192</name>
</gene>
<dbReference type="PANTHER" id="PTHR43687:SF6">
    <property type="entry name" value="L-ASPARTATE SEMIALDEHYDE SULFURTRANSFERASE IRON-SULFUR SUBUNIT"/>
    <property type="match status" value="1"/>
</dbReference>
<feature type="domain" description="4Fe-4S ferredoxin-type" evidence="8">
    <location>
        <begin position="30"/>
        <end position="58"/>
    </location>
</feature>
<dbReference type="InterPro" id="IPR017900">
    <property type="entry name" value="4Fe4S_Fe_S_CS"/>
</dbReference>
<dbReference type="InterPro" id="IPR017896">
    <property type="entry name" value="4Fe4S_Fe-S-bd"/>
</dbReference>
<dbReference type="PANTHER" id="PTHR43687">
    <property type="entry name" value="ADENYLYLSULFATE REDUCTASE, BETA SUBUNIT"/>
    <property type="match status" value="1"/>
</dbReference>
<keyword evidence="7" id="KW-0411">Iron-sulfur</keyword>
<evidence type="ECO:0000313" key="9">
    <source>
        <dbReference type="EMBL" id="SFG26355.1"/>
    </source>
</evidence>
<dbReference type="PROSITE" id="PS00198">
    <property type="entry name" value="4FE4S_FER_1"/>
    <property type="match status" value="1"/>
</dbReference>
<feature type="domain" description="4Fe-4S ferredoxin-type" evidence="8">
    <location>
        <begin position="1"/>
        <end position="29"/>
    </location>
</feature>
<dbReference type="AlphaFoldDB" id="A0A1I2QCX0"/>
<dbReference type="PROSITE" id="PS51379">
    <property type="entry name" value="4FE4S_FER_2"/>
    <property type="match status" value="2"/>
</dbReference>
<sequence>MFYIDEPKCAGCGKCIKTCQQGAIKFTNQKANINNKLCSECGMCYEICPNGAVVKVKLPEKKYQEASKNVQTKTNTGVSIGSRHTGIVTNLADMFQVIYDLFVSRVQNRASNKSGQYNQCGYHRGKGLGQKRRGRRKGRFF</sequence>
<organism evidence="9 10">
    <name type="scientific">Desulfotruncus arcticus DSM 17038</name>
    <dbReference type="NCBI Taxonomy" id="1121424"/>
    <lineage>
        <taxon>Bacteria</taxon>
        <taxon>Bacillati</taxon>
        <taxon>Bacillota</taxon>
        <taxon>Clostridia</taxon>
        <taxon>Eubacteriales</taxon>
        <taxon>Desulfallaceae</taxon>
        <taxon>Desulfotruncus</taxon>
    </lineage>
</organism>
<dbReference type="InterPro" id="IPR050572">
    <property type="entry name" value="Fe-S_Ferredoxin"/>
</dbReference>
<keyword evidence="2" id="KW-0004">4Fe-4S</keyword>
<name>A0A1I2QCX0_9FIRM</name>
<dbReference type="GO" id="GO:0051539">
    <property type="term" value="F:4 iron, 4 sulfur cluster binding"/>
    <property type="evidence" value="ECO:0007669"/>
    <property type="project" value="UniProtKB-KW"/>
</dbReference>
<evidence type="ECO:0000256" key="5">
    <source>
        <dbReference type="ARBA" id="ARBA00022982"/>
    </source>
</evidence>